<dbReference type="Gene3D" id="1.20.120.530">
    <property type="entry name" value="GntR ligand-binding domain-like"/>
    <property type="match status" value="1"/>
</dbReference>
<keyword evidence="3" id="KW-0804">Transcription</keyword>
<dbReference type="PROSITE" id="PS50949">
    <property type="entry name" value="HTH_GNTR"/>
    <property type="match status" value="1"/>
</dbReference>
<dbReference type="GO" id="GO:0003677">
    <property type="term" value="F:DNA binding"/>
    <property type="evidence" value="ECO:0007669"/>
    <property type="project" value="UniProtKB-KW"/>
</dbReference>
<protein>
    <submittedName>
        <fullName evidence="5">Transcriptional regulator</fullName>
    </submittedName>
</protein>
<feature type="domain" description="HTH gntR-type" evidence="4">
    <location>
        <begin position="39"/>
        <end position="106"/>
    </location>
</feature>
<proteinExistence type="predicted"/>
<gene>
    <name evidence="5" type="ORF">MicloDRAFT_00034840</name>
</gene>
<dbReference type="CDD" id="cd07377">
    <property type="entry name" value="WHTH_GntR"/>
    <property type="match status" value="1"/>
</dbReference>
<dbReference type="PATRIC" id="fig|864069.3.peg.3798"/>
<dbReference type="EMBL" id="JH660645">
    <property type="protein sequence ID" value="EIM26931.1"/>
    <property type="molecule type" value="Genomic_DNA"/>
</dbReference>
<dbReference type="SUPFAM" id="SSF48008">
    <property type="entry name" value="GntR ligand-binding domain-like"/>
    <property type="match status" value="1"/>
</dbReference>
<keyword evidence="6" id="KW-1185">Reference proteome</keyword>
<dbReference type="InterPro" id="IPR000524">
    <property type="entry name" value="Tscrpt_reg_HTH_GntR"/>
</dbReference>
<dbReference type="InterPro" id="IPR011711">
    <property type="entry name" value="GntR_C"/>
</dbReference>
<dbReference type="InterPro" id="IPR008920">
    <property type="entry name" value="TF_FadR/GntR_C"/>
</dbReference>
<dbReference type="PRINTS" id="PR00035">
    <property type="entry name" value="HTHGNTR"/>
</dbReference>
<dbReference type="InterPro" id="IPR036390">
    <property type="entry name" value="WH_DNA-bd_sf"/>
</dbReference>
<dbReference type="RefSeq" id="WP_009762981.1">
    <property type="nucleotide sequence ID" value="NZ_CP141050.1"/>
</dbReference>
<dbReference type="PANTHER" id="PTHR43537:SF50">
    <property type="entry name" value="TRANSCRIPTIONAL REGULATORY PROTEIN"/>
    <property type="match status" value="1"/>
</dbReference>
<evidence type="ECO:0000256" key="1">
    <source>
        <dbReference type="ARBA" id="ARBA00023015"/>
    </source>
</evidence>
<sequence>MFVSGARVVHTYLMMYSDLPADVRDETSSPIESVGGRKGRLHGAAVTALRERIVSGQLLPGAPLREKELCEDLGISRTPLREAIRTLASEGLVRLVPNRGAIVAPLDLDEVEALYQTVGHIEAAAAKLACVKASDEEIAAITISHHQMMIAYVQRDLPRYIALNQDIHRGIVAASHNFVLLEVWDLLAPRVRRARSAANLYPSRWDAALREHEAMQSALVARDGDRLSALMEPHYLNGLAVMRAAKDVGESSDSA</sequence>
<dbReference type="STRING" id="864069.MicloDRAFT_00034840"/>
<evidence type="ECO:0000313" key="5">
    <source>
        <dbReference type="EMBL" id="EIM26931.1"/>
    </source>
</evidence>
<keyword evidence="1" id="KW-0805">Transcription regulation</keyword>
<keyword evidence="2" id="KW-0238">DNA-binding</keyword>
<organism evidence="5 6">
    <name type="scientific">Microvirga lotononidis</name>
    <dbReference type="NCBI Taxonomy" id="864069"/>
    <lineage>
        <taxon>Bacteria</taxon>
        <taxon>Pseudomonadati</taxon>
        <taxon>Pseudomonadota</taxon>
        <taxon>Alphaproteobacteria</taxon>
        <taxon>Hyphomicrobiales</taxon>
        <taxon>Methylobacteriaceae</taxon>
        <taxon>Microvirga</taxon>
    </lineage>
</organism>
<accession>I4YSI9</accession>
<dbReference type="GO" id="GO:0003700">
    <property type="term" value="F:DNA-binding transcription factor activity"/>
    <property type="evidence" value="ECO:0007669"/>
    <property type="project" value="InterPro"/>
</dbReference>
<dbReference type="eggNOG" id="COG1802">
    <property type="taxonomic scope" value="Bacteria"/>
</dbReference>
<evidence type="ECO:0000313" key="6">
    <source>
        <dbReference type="Proteomes" id="UP000003947"/>
    </source>
</evidence>
<dbReference type="Gene3D" id="1.10.10.10">
    <property type="entry name" value="Winged helix-like DNA-binding domain superfamily/Winged helix DNA-binding domain"/>
    <property type="match status" value="1"/>
</dbReference>
<dbReference type="SMART" id="SM00895">
    <property type="entry name" value="FCD"/>
    <property type="match status" value="1"/>
</dbReference>
<evidence type="ECO:0000259" key="4">
    <source>
        <dbReference type="PROSITE" id="PS50949"/>
    </source>
</evidence>
<reference evidence="5 6" key="1">
    <citation type="submission" date="2012-02" db="EMBL/GenBank/DDBJ databases">
        <title>Improved High-Quality Draft sequence of Microvirga sp. WSM3557.</title>
        <authorList>
            <consortium name="US DOE Joint Genome Institute"/>
            <person name="Lucas S."/>
            <person name="Han J."/>
            <person name="Lapidus A."/>
            <person name="Cheng J.-F."/>
            <person name="Goodwin L."/>
            <person name="Pitluck S."/>
            <person name="Peters L."/>
            <person name="Zhang X."/>
            <person name="Detter J.C."/>
            <person name="Han C."/>
            <person name="Tapia R."/>
            <person name="Land M."/>
            <person name="Hauser L."/>
            <person name="Kyrpides N."/>
            <person name="Ivanova N."/>
            <person name="Pagani I."/>
            <person name="Brau L."/>
            <person name="Yates R."/>
            <person name="O'Hara G."/>
            <person name="Rui T."/>
            <person name="Howieson J."/>
            <person name="Reeve W."/>
            <person name="Woyke T."/>
        </authorList>
    </citation>
    <scope>NUCLEOTIDE SEQUENCE [LARGE SCALE GENOMIC DNA]</scope>
    <source>
        <strain evidence="5 6">WSM3557</strain>
    </source>
</reference>
<evidence type="ECO:0000256" key="3">
    <source>
        <dbReference type="ARBA" id="ARBA00023163"/>
    </source>
</evidence>
<evidence type="ECO:0000256" key="2">
    <source>
        <dbReference type="ARBA" id="ARBA00023125"/>
    </source>
</evidence>
<dbReference type="InterPro" id="IPR036388">
    <property type="entry name" value="WH-like_DNA-bd_sf"/>
</dbReference>
<dbReference type="HOGENOM" id="CLU_017584_5_1_5"/>
<dbReference type="Proteomes" id="UP000003947">
    <property type="component" value="Unassembled WGS sequence"/>
</dbReference>
<dbReference type="SMART" id="SM00345">
    <property type="entry name" value="HTH_GNTR"/>
    <property type="match status" value="1"/>
</dbReference>
<dbReference type="OrthoDB" id="8114900at2"/>
<dbReference type="Pfam" id="PF07729">
    <property type="entry name" value="FCD"/>
    <property type="match status" value="1"/>
</dbReference>
<dbReference type="SUPFAM" id="SSF46785">
    <property type="entry name" value="Winged helix' DNA-binding domain"/>
    <property type="match status" value="1"/>
</dbReference>
<dbReference type="PANTHER" id="PTHR43537">
    <property type="entry name" value="TRANSCRIPTIONAL REGULATOR, GNTR FAMILY"/>
    <property type="match status" value="1"/>
</dbReference>
<name>I4YSI9_9HYPH</name>
<dbReference type="AlphaFoldDB" id="I4YSI9"/>
<dbReference type="Pfam" id="PF00392">
    <property type="entry name" value="GntR"/>
    <property type="match status" value="1"/>
</dbReference>